<name>A1K675_AZOSB</name>
<dbReference type="CDD" id="cd10030">
    <property type="entry name" value="UDG-F4_TTUDGA_SPO1dp_like"/>
    <property type="match status" value="1"/>
</dbReference>
<dbReference type="InterPro" id="IPR005273">
    <property type="entry name" value="Ura-DNA_glyco_family4"/>
</dbReference>
<dbReference type="GO" id="GO:0004844">
    <property type="term" value="F:uracil DNA N-glycosylase activity"/>
    <property type="evidence" value="ECO:0007669"/>
    <property type="project" value="UniProtKB-EC"/>
</dbReference>
<dbReference type="PANTHER" id="PTHR33693:SF1">
    <property type="entry name" value="TYPE-4 URACIL-DNA GLYCOSYLASE"/>
    <property type="match status" value="1"/>
</dbReference>
<keyword evidence="14" id="KW-1185">Reference proteome</keyword>
<dbReference type="AlphaFoldDB" id="A1K675"/>
<keyword evidence="13" id="KW-0548">Nucleotidyltransferase</keyword>
<keyword evidence="6" id="KW-0479">Metal-binding</keyword>
<dbReference type="NCBIfam" id="TIGR00758">
    <property type="entry name" value="UDG_fam4"/>
    <property type="match status" value="1"/>
</dbReference>
<evidence type="ECO:0000313" key="13">
    <source>
        <dbReference type="EMBL" id="CAL94330.1"/>
    </source>
</evidence>
<dbReference type="RefSeq" id="WP_011765446.1">
    <property type="nucleotide sequence ID" value="NC_008702.1"/>
</dbReference>
<evidence type="ECO:0000256" key="10">
    <source>
        <dbReference type="ARBA" id="ARBA00023014"/>
    </source>
</evidence>
<dbReference type="SUPFAM" id="SSF52141">
    <property type="entry name" value="Uracil-DNA glycosylase-like"/>
    <property type="match status" value="1"/>
</dbReference>
<comment type="similarity">
    <text evidence="2">Belongs to the uracil-DNA glycosylase (UDG) superfamily. Type 4 (UDGa) family.</text>
</comment>
<sequence>MSPAASRRQASMLREMGLGPIWRLRSSVAVEDAAAPREASEPTVAVIPVASPLPQPAADAAAARPPRPVFEVPAAPAPAADPVVASATDRERRQRIATLGWDELEADIRACTACALCQRRKQAVPGVGDREARVMFVGEGPGAEEDQRGEPFVGQAGKLLDNMLAAIGLRRGEGVYIANSVKCRPPLNRTPEAGEIATCLPYLERQIALVQPRLLVALGRPAAQSLLDTEIAITKARGRAFERAGIPVLVTYHPAYLLRNPQDKAKAWEDLCLVRRTLAQPEG</sequence>
<keyword evidence="7" id="KW-0227">DNA damage</keyword>
<evidence type="ECO:0000256" key="5">
    <source>
        <dbReference type="ARBA" id="ARBA00022485"/>
    </source>
</evidence>
<dbReference type="GO" id="GO:0051539">
    <property type="term" value="F:4 iron, 4 sulfur cluster binding"/>
    <property type="evidence" value="ECO:0007669"/>
    <property type="project" value="UniProtKB-KW"/>
</dbReference>
<keyword evidence="13" id="KW-0808">Transferase</keyword>
<dbReference type="InterPro" id="IPR036895">
    <property type="entry name" value="Uracil-DNA_glycosylase-like_sf"/>
</dbReference>
<dbReference type="Pfam" id="PF03167">
    <property type="entry name" value="UDG"/>
    <property type="match status" value="1"/>
</dbReference>
<dbReference type="InterPro" id="IPR005122">
    <property type="entry name" value="Uracil-DNA_glycosylase-like"/>
</dbReference>
<proteinExistence type="inferred from homology"/>
<feature type="domain" description="Uracil-DNA glycosylase-like" evidence="12">
    <location>
        <begin position="125"/>
        <end position="272"/>
    </location>
</feature>
<evidence type="ECO:0000256" key="3">
    <source>
        <dbReference type="ARBA" id="ARBA00012030"/>
    </source>
</evidence>
<evidence type="ECO:0000256" key="2">
    <source>
        <dbReference type="ARBA" id="ARBA00006521"/>
    </source>
</evidence>
<evidence type="ECO:0000259" key="12">
    <source>
        <dbReference type="SMART" id="SM00986"/>
    </source>
</evidence>
<dbReference type="EMBL" id="AM406670">
    <property type="protein sequence ID" value="CAL94330.1"/>
    <property type="molecule type" value="Genomic_DNA"/>
</dbReference>
<dbReference type="Gene3D" id="3.40.470.10">
    <property type="entry name" value="Uracil-DNA glycosylase-like domain"/>
    <property type="match status" value="1"/>
</dbReference>
<evidence type="ECO:0000313" key="14">
    <source>
        <dbReference type="Proteomes" id="UP000002588"/>
    </source>
</evidence>
<keyword evidence="10" id="KW-0411">Iron-sulfur</keyword>
<dbReference type="SMART" id="SM00987">
    <property type="entry name" value="UreE_C"/>
    <property type="match status" value="1"/>
</dbReference>
<dbReference type="GO" id="GO:0003887">
    <property type="term" value="F:DNA-directed DNA polymerase activity"/>
    <property type="evidence" value="ECO:0007669"/>
    <property type="project" value="UniProtKB-KW"/>
</dbReference>
<dbReference type="KEGG" id="azo:azo1713"/>
<organism evidence="13 14">
    <name type="scientific">Azoarcus sp. (strain BH72)</name>
    <dbReference type="NCBI Taxonomy" id="418699"/>
    <lineage>
        <taxon>Bacteria</taxon>
        <taxon>Pseudomonadati</taxon>
        <taxon>Pseudomonadota</taxon>
        <taxon>Betaproteobacteria</taxon>
        <taxon>Rhodocyclales</taxon>
        <taxon>Zoogloeaceae</taxon>
        <taxon>Azoarcus</taxon>
    </lineage>
</organism>
<dbReference type="HOGENOM" id="CLU_044815_1_0_4"/>
<comment type="catalytic activity">
    <reaction evidence="1">
        <text>Hydrolyzes single-stranded DNA or mismatched double-stranded DNA and polynucleotides, releasing free uracil.</text>
        <dbReference type="EC" id="3.2.2.27"/>
    </reaction>
</comment>
<dbReference type="SMART" id="SM00986">
    <property type="entry name" value="UDG"/>
    <property type="match status" value="1"/>
</dbReference>
<evidence type="ECO:0000256" key="9">
    <source>
        <dbReference type="ARBA" id="ARBA00023004"/>
    </source>
</evidence>
<dbReference type="GO" id="GO:0046872">
    <property type="term" value="F:metal ion binding"/>
    <property type="evidence" value="ECO:0007669"/>
    <property type="project" value="UniProtKB-KW"/>
</dbReference>
<dbReference type="InterPro" id="IPR051536">
    <property type="entry name" value="UDG_Type-4/5"/>
</dbReference>
<keyword evidence="13" id="KW-0239">DNA-directed DNA polymerase</keyword>
<keyword evidence="9" id="KW-0408">Iron</keyword>
<dbReference type="PANTHER" id="PTHR33693">
    <property type="entry name" value="TYPE-5 URACIL-DNA GLYCOSYLASE"/>
    <property type="match status" value="1"/>
</dbReference>
<dbReference type="eggNOG" id="COG1573">
    <property type="taxonomic scope" value="Bacteria"/>
</dbReference>
<evidence type="ECO:0000256" key="1">
    <source>
        <dbReference type="ARBA" id="ARBA00001400"/>
    </source>
</evidence>
<evidence type="ECO:0000256" key="4">
    <source>
        <dbReference type="ARBA" id="ARBA00019403"/>
    </source>
</evidence>
<gene>
    <name evidence="13" type="ordered locus">azo1713</name>
</gene>
<reference evidence="13 14" key="1">
    <citation type="journal article" date="2006" name="Nat. Biotechnol.">
        <title>Complete genome of the mutualistic, N2-fixing grass endophyte Azoarcus sp. strain BH72.</title>
        <authorList>
            <person name="Krause A."/>
            <person name="Ramakumar A."/>
            <person name="Bartels D."/>
            <person name="Battistoni F."/>
            <person name="Bekel T."/>
            <person name="Boch J."/>
            <person name="Boehm M."/>
            <person name="Friedrich F."/>
            <person name="Hurek T."/>
            <person name="Krause L."/>
            <person name="Linke B."/>
            <person name="McHardy A.C."/>
            <person name="Sarkar A."/>
            <person name="Schneiker S."/>
            <person name="Syed A.A."/>
            <person name="Thauer R."/>
            <person name="Vorhoelter F.-J."/>
            <person name="Weidner S."/>
            <person name="Puehler A."/>
            <person name="Reinhold-Hurek B."/>
            <person name="Kaiser O."/>
            <person name="Goesmann A."/>
        </authorList>
    </citation>
    <scope>NUCLEOTIDE SEQUENCE [LARGE SCALE GENOMIC DNA]</scope>
    <source>
        <strain evidence="13 14">BH72</strain>
    </source>
</reference>
<dbReference type="GO" id="GO:0006281">
    <property type="term" value="P:DNA repair"/>
    <property type="evidence" value="ECO:0007669"/>
    <property type="project" value="UniProtKB-KW"/>
</dbReference>
<evidence type="ECO:0000256" key="8">
    <source>
        <dbReference type="ARBA" id="ARBA00022801"/>
    </source>
</evidence>
<keyword evidence="5" id="KW-0004">4Fe-4S</keyword>
<accession>A1K675</accession>
<dbReference type="EC" id="3.2.2.27" evidence="3"/>
<evidence type="ECO:0000256" key="7">
    <source>
        <dbReference type="ARBA" id="ARBA00022763"/>
    </source>
</evidence>
<keyword evidence="11" id="KW-0234">DNA repair</keyword>
<protein>
    <recommendedName>
        <fullName evidence="4">Type-4 uracil-DNA glycosylase</fullName>
        <ecNumber evidence="3">3.2.2.27</ecNumber>
    </recommendedName>
</protein>
<evidence type="ECO:0000256" key="11">
    <source>
        <dbReference type="ARBA" id="ARBA00023204"/>
    </source>
</evidence>
<evidence type="ECO:0000256" key="6">
    <source>
        <dbReference type="ARBA" id="ARBA00022723"/>
    </source>
</evidence>
<keyword evidence="8" id="KW-0378">Hydrolase</keyword>
<dbReference type="STRING" id="62928.azo1713"/>
<dbReference type="Proteomes" id="UP000002588">
    <property type="component" value="Chromosome"/>
</dbReference>